<dbReference type="Gene3D" id="3.80.10.10">
    <property type="entry name" value="Ribonuclease Inhibitor"/>
    <property type="match status" value="1"/>
</dbReference>
<dbReference type="Proteomes" id="UP001367508">
    <property type="component" value="Unassembled WGS sequence"/>
</dbReference>
<proteinExistence type="predicted"/>
<keyword evidence="2" id="KW-1185">Reference proteome</keyword>
<reference evidence="1 2" key="1">
    <citation type="submission" date="2024-01" db="EMBL/GenBank/DDBJ databases">
        <title>The genomes of 5 underutilized Papilionoideae crops provide insights into root nodulation and disease resistanc.</title>
        <authorList>
            <person name="Jiang F."/>
        </authorList>
    </citation>
    <scope>NUCLEOTIDE SEQUENCE [LARGE SCALE GENOMIC DNA]</scope>
    <source>
        <strain evidence="1">LVBAO_FW01</strain>
        <tissue evidence="1">Leaves</tissue>
    </source>
</reference>
<gene>
    <name evidence="1" type="ORF">VNO77_43607</name>
</gene>
<evidence type="ECO:0000313" key="2">
    <source>
        <dbReference type="Proteomes" id="UP001367508"/>
    </source>
</evidence>
<dbReference type="InterPro" id="IPR001611">
    <property type="entry name" value="Leu-rich_rpt"/>
</dbReference>
<dbReference type="PANTHER" id="PTHR38926">
    <property type="entry name" value="F-BOX DOMAIN CONTAINING PROTEIN, EXPRESSED"/>
    <property type="match status" value="1"/>
</dbReference>
<protein>
    <submittedName>
        <fullName evidence="1">Uncharacterized protein</fullName>
    </submittedName>
</protein>
<dbReference type="InterPro" id="IPR032675">
    <property type="entry name" value="LRR_dom_sf"/>
</dbReference>
<dbReference type="AlphaFoldDB" id="A0AAN9JV48"/>
<sequence length="150" mass="16347">MRLAHCSNISDKGLEEVANKLSLLEELDISFTSLSKHSLEAIGRCCPYLTTLKFNKLVYDGNNPYLDLRNDDEAFAIAKTMPKLCHLELLGNKLSNDGLVAILGGCNRLESLDVRGCFNVDLGASLGESYGDTDNVLAALLEMCSLCISE</sequence>
<dbReference type="PANTHER" id="PTHR38926:SF2">
    <property type="entry name" value="F-BOX_LRR-REPEAT PROTEIN 21-RELATED"/>
    <property type="match status" value="1"/>
</dbReference>
<comment type="caution">
    <text evidence="1">The sequence shown here is derived from an EMBL/GenBank/DDBJ whole genome shotgun (WGS) entry which is preliminary data.</text>
</comment>
<evidence type="ECO:0000313" key="1">
    <source>
        <dbReference type="EMBL" id="KAK7305697.1"/>
    </source>
</evidence>
<organism evidence="1 2">
    <name type="scientific">Canavalia gladiata</name>
    <name type="common">Sword bean</name>
    <name type="synonym">Dolichos gladiatus</name>
    <dbReference type="NCBI Taxonomy" id="3824"/>
    <lineage>
        <taxon>Eukaryota</taxon>
        <taxon>Viridiplantae</taxon>
        <taxon>Streptophyta</taxon>
        <taxon>Embryophyta</taxon>
        <taxon>Tracheophyta</taxon>
        <taxon>Spermatophyta</taxon>
        <taxon>Magnoliopsida</taxon>
        <taxon>eudicotyledons</taxon>
        <taxon>Gunneridae</taxon>
        <taxon>Pentapetalae</taxon>
        <taxon>rosids</taxon>
        <taxon>fabids</taxon>
        <taxon>Fabales</taxon>
        <taxon>Fabaceae</taxon>
        <taxon>Papilionoideae</taxon>
        <taxon>50 kb inversion clade</taxon>
        <taxon>NPAAA clade</taxon>
        <taxon>indigoferoid/millettioid clade</taxon>
        <taxon>Phaseoleae</taxon>
        <taxon>Canavalia</taxon>
    </lineage>
</organism>
<accession>A0AAN9JV48</accession>
<dbReference type="EMBL" id="JAYMYQ010000011">
    <property type="protein sequence ID" value="KAK7305697.1"/>
    <property type="molecule type" value="Genomic_DNA"/>
</dbReference>
<name>A0AAN9JV48_CANGL</name>
<dbReference type="SUPFAM" id="SSF52047">
    <property type="entry name" value="RNI-like"/>
    <property type="match status" value="1"/>
</dbReference>
<dbReference type="Pfam" id="PF13516">
    <property type="entry name" value="LRR_6"/>
    <property type="match status" value="1"/>
</dbReference>